<dbReference type="KEGG" id="msv:Mesil_0165"/>
<dbReference type="InterPro" id="IPR052541">
    <property type="entry name" value="SQRD"/>
</dbReference>
<dbReference type="InterPro" id="IPR036188">
    <property type="entry name" value="FAD/NAD-bd_sf"/>
</dbReference>
<dbReference type="Proteomes" id="UP000001916">
    <property type="component" value="Chromosome"/>
</dbReference>
<dbReference type="AlphaFoldDB" id="D7BGV6"/>
<dbReference type="SUPFAM" id="SSF51905">
    <property type="entry name" value="FAD/NAD(P)-binding domain"/>
    <property type="match status" value="2"/>
</dbReference>
<dbReference type="eggNOG" id="COG0446">
    <property type="taxonomic scope" value="Bacteria"/>
</dbReference>
<name>D7BGV6_ALLS1</name>
<dbReference type="PANTHER" id="PTHR43755">
    <property type="match status" value="1"/>
</dbReference>
<evidence type="ECO:0000259" key="1">
    <source>
        <dbReference type="Pfam" id="PF07992"/>
    </source>
</evidence>
<dbReference type="Pfam" id="PF07992">
    <property type="entry name" value="Pyr_redox_2"/>
    <property type="match status" value="1"/>
</dbReference>
<dbReference type="RefSeq" id="WP_013156717.1">
    <property type="nucleotide sequence ID" value="NC_014212.1"/>
</dbReference>
<evidence type="ECO:0000313" key="2">
    <source>
        <dbReference type="EMBL" id="ADH62110.1"/>
    </source>
</evidence>
<dbReference type="PANTHER" id="PTHR43755:SF1">
    <property type="entry name" value="FAD-DEPENDENT PYRIDINE NUCLEOTIDE-DISULPHIDE OXIDOREDUCTASE"/>
    <property type="match status" value="1"/>
</dbReference>
<keyword evidence="3" id="KW-1185">Reference proteome</keyword>
<dbReference type="OrthoDB" id="9781621at2"/>
<dbReference type="Gene3D" id="3.50.50.60">
    <property type="entry name" value="FAD/NAD(P)-binding domain"/>
    <property type="match status" value="2"/>
</dbReference>
<dbReference type="InterPro" id="IPR023753">
    <property type="entry name" value="FAD/NAD-binding_dom"/>
</dbReference>
<gene>
    <name evidence="2" type="ordered locus">Mesil_0165</name>
</gene>
<reference evidence="2 3" key="1">
    <citation type="journal article" date="2010" name="Stand. Genomic Sci.">
        <title>Complete genome sequence of Meiothermus silvanus type strain (VI-R2).</title>
        <authorList>
            <person name="Sikorski J."/>
            <person name="Tindall B.J."/>
            <person name="Lowry S."/>
            <person name="Lucas S."/>
            <person name="Nolan M."/>
            <person name="Copeland A."/>
            <person name="Glavina Del Rio T."/>
            <person name="Tice H."/>
            <person name="Cheng J.F."/>
            <person name="Han C."/>
            <person name="Pitluck S."/>
            <person name="Liolios K."/>
            <person name="Ivanova N."/>
            <person name="Mavromatis K."/>
            <person name="Mikhailova N."/>
            <person name="Pati A."/>
            <person name="Goodwin L."/>
            <person name="Chen A."/>
            <person name="Palaniappan K."/>
            <person name="Land M."/>
            <person name="Hauser L."/>
            <person name="Chang Y.J."/>
            <person name="Jeffries C.D."/>
            <person name="Rohde M."/>
            <person name="Goker M."/>
            <person name="Woyke T."/>
            <person name="Bristow J."/>
            <person name="Eisen J.A."/>
            <person name="Markowitz V."/>
            <person name="Hugenholtz P."/>
            <person name="Kyrpides N.C."/>
            <person name="Klenk H.P."/>
            <person name="Lapidus A."/>
        </authorList>
    </citation>
    <scope>NUCLEOTIDE SEQUENCE [LARGE SCALE GENOMIC DNA]</scope>
    <source>
        <strain evidence="3">ATCC 700542 / DSM 9946 / VI-R2</strain>
    </source>
</reference>
<dbReference type="GO" id="GO:0016491">
    <property type="term" value="F:oxidoreductase activity"/>
    <property type="evidence" value="ECO:0007669"/>
    <property type="project" value="InterPro"/>
</dbReference>
<dbReference type="HOGENOM" id="CLU_030742_5_0_0"/>
<evidence type="ECO:0000313" key="3">
    <source>
        <dbReference type="Proteomes" id="UP000001916"/>
    </source>
</evidence>
<dbReference type="STRING" id="526227.Mesil_0165"/>
<protein>
    <submittedName>
        <fullName evidence="2">FAD-dependent pyridine nucleotide-disulfide oxidoreductase</fullName>
    </submittedName>
</protein>
<proteinExistence type="predicted"/>
<dbReference type="PRINTS" id="PR00368">
    <property type="entry name" value="FADPNR"/>
</dbReference>
<dbReference type="EMBL" id="CP002042">
    <property type="protein sequence ID" value="ADH62110.1"/>
    <property type="molecule type" value="Genomic_DNA"/>
</dbReference>
<sequence>MKRILVLGGGTGGTLIANLLAKKLKNEAQITLVSASSRHLYQPGWLYVPFGWQDPRALSRSLKSLLNKRVQLEIGKVDRLDVSAQAVVLEEGNTLYYDYLVVATGSRVTPEDVPGLAEGAHHFYTEEAAWKLHAVLEEWQGGRIVVGVGGLPHKCPVAPLEFTFLLDEYLTRRGLRDKTEITYTYPINRVFSIESVAEVAEPLLKERGVKIETFFNLESVDPEKKLAISLEGTELPYDLLVMIPPHRGAKFLEGSPIADAQGWVYTDRNTLQVKDHPHIYALGDTTNLPISKAGSTAHFEAPVIAERIAAEIQGRAVDLQRASYNGKVTCFLETGYKKATILAFDYDHPPKPPAPSWLYHYEKMAFNKAYWYLVPTGVI</sequence>
<accession>D7BGV6</accession>
<feature type="domain" description="FAD/NAD(P)-binding" evidence="1">
    <location>
        <begin position="3"/>
        <end position="286"/>
    </location>
</feature>
<organism evidence="2 3">
    <name type="scientific">Allomeiothermus silvanus (strain ATCC 700542 / DSM 9946 / NBRC 106475 / NCIMB 13440 / VI-R2)</name>
    <name type="common">Thermus silvanus</name>
    <dbReference type="NCBI Taxonomy" id="526227"/>
    <lineage>
        <taxon>Bacteria</taxon>
        <taxon>Thermotogati</taxon>
        <taxon>Deinococcota</taxon>
        <taxon>Deinococci</taxon>
        <taxon>Thermales</taxon>
        <taxon>Thermaceae</taxon>
        <taxon>Allomeiothermus</taxon>
    </lineage>
</organism>